<keyword evidence="2" id="KW-0255">Endonuclease</keyword>
<protein>
    <submittedName>
        <fullName evidence="2">Restriction endonuclease</fullName>
    </submittedName>
</protein>
<dbReference type="GO" id="GO:0004519">
    <property type="term" value="F:endonuclease activity"/>
    <property type="evidence" value="ECO:0007669"/>
    <property type="project" value="UniProtKB-KW"/>
</dbReference>
<dbReference type="InterPro" id="IPR007560">
    <property type="entry name" value="Restrct_endonuc_IV_Mrr"/>
</dbReference>
<gene>
    <name evidence="2" type="ORF">K3G22_03365</name>
</gene>
<dbReference type="Gene3D" id="3.40.1350.10">
    <property type="match status" value="1"/>
</dbReference>
<dbReference type="SUPFAM" id="SSF52980">
    <property type="entry name" value="Restriction endonuclease-like"/>
    <property type="match status" value="1"/>
</dbReference>
<keyword evidence="2" id="KW-0540">Nuclease</keyword>
<dbReference type="Proteomes" id="UP000827084">
    <property type="component" value="Chromosome"/>
</dbReference>
<organism evidence="2 3">
    <name type="scientific">Shewanella putrefaciens</name>
    <name type="common">Pseudomonas putrefaciens</name>
    <dbReference type="NCBI Taxonomy" id="24"/>
    <lineage>
        <taxon>Bacteria</taxon>
        <taxon>Pseudomonadati</taxon>
        <taxon>Pseudomonadota</taxon>
        <taxon>Gammaproteobacteria</taxon>
        <taxon>Alteromonadales</taxon>
        <taxon>Shewanellaceae</taxon>
        <taxon>Shewanella</taxon>
    </lineage>
</organism>
<feature type="domain" description="Restriction endonuclease type IV Mrr" evidence="1">
    <location>
        <begin position="6"/>
        <end position="111"/>
    </location>
</feature>
<dbReference type="RefSeq" id="WP_061782809.1">
    <property type="nucleotide sequence ID" value="NZ_BMPK01000004.1"/>
</dbReference>
<dbReference type="GeneID" id="67442266"/>
<dbReference type="InterPro" id="IPR011335">
    <property type="entry name" value="Restrct_endonuc-II-like"/>
</dbReference>
<accession>A0ABX8XDB2</accession>
<proteinExistence type="predicted"/>
<name>A0ABX8XDB2_SHEPU</name>
<evidence type="ECO:0000313" key="3">
    <source>
        <dbReference type="Proteomes" id="UP000827084"/>
    </source>
</evidence>
<evidence type="ECO:0000259" key="1">
    <source>
        <dbReference type="Pfam" id="PF04471"/>
    </source>
</evidence>
<dbReference type="Pfam" id="PF04471">
    <property type="entry name" value="Mrr_cat"/>
    <property type="match status" value="1"/>
</dbReference>
<keyword evidence="2" id="KW-0378">Hydrolase</keyword>
<evidence type="ECO:0000313" key="2">
    <source>
        <dbReference type="EMBL" id="QYX73474.1"/>
    </source>
</evidence>
<dbReference type="EMBL" id="CP080635">
    <property type="protein sequence ID" value="QYX73474.1"/>
    <property type="molecule type" value="Genomic_DNA"/>
</dbReference>
<sequence length="270" mass="31223">MNIDFSKISGEDFEFLVAELLLEEGLTIESRPAIGPDAGKDLLVIRNSTCSLGYPSVERILVECKHTKANVSESDLGYYERKMEKHKANRYLLVTTSSVTESVRNHFEATNNSETDKKAIYWTKNDLKVFISKHERIYERYFVSWDTEINKALRFTKKHLMEVHKGALLWTSNVTFIFGNDGYSSAFVRNYIEELNDELGRKGVEVLAFKVFEGYSWGMLVNSILADVMFDLVWDSTMRHKDIDEATYQKKIAYSRLVSYFNEPHQTFVG</sequence>
<dbReference type="InterPro" id="IPR011856">
    <property type="entry name" value="tRNA_endonuc-like_dom_sf"/>
</dbReference>
<reference evidence="2 3" key="1">
    <citation type="submission" date="2021-08" db="EMBL/GenBank/DDBJ databases">
        <title>Shewanella putrefaciens YZ-J, complete genome.</title>
        <authorList>
            <person name="Yi Z."/>
        </authorList>
    </citation>
    <scope>NUCLEOTIDE SEQUENCE [LARGE SCALE GENOMIC DNA]</scope>
    <source>
        <strain evidence="2 3">YZ-J</strain>
    </source>
</reference>
<keyword evidence="3" id="KW-1185">Reference proteome</keyword>